<dbReference type="Proteomes" id="UP001589867">
    <property type="component" value="Unassembled WGS sequence"/>
</dbReference>
<reference evidence="1 2" key="1">
    <citation type="submission" date="2024-09" db="EMBL/GenBank/DDBJ databases">
        <authorList>
            <person name="Sun Q."/>
            <person name="Mori K."/>
        </authorList>
    </citation>
    <scope>NUCLEOTIDE SEQUENCE [LARGE SCALE GENOMIC DNA]</scope>
    <source>
        <strain evidence="1 2">TBRC 3947</strain>
    </source>
</reference>
<proteinExistence type="predicted"/>
<dbReference type="RefSeq" id="WP_377256371.1">
    <property type="nucleotide sequence ID" value="NZ_JBHLUH010000060.1"/>
</dbReference>
<gene>
    <name evidence="1" type="ORF">ACFFIA_28685</name>
</gene>
<keyword evidence="2" id="KW-1185">Reference proteome</keyword>
<accession>A0ABV6MAA0</accession>
<comment type="caution">
    <text evidence="1">The sequence shown here is derived from an EMBL/GenBank/DDBJ whole genome shotgun (WGS) entry which is preliminary data.</text>
</comment>
<protein>
    <submittedName>
        <fullName evidence="1">Uncharacterized protein</fullName>
    </submittedName>
</protein>
<evidence type="ECO:0000313" key="1">
    <source>
        <dbReference type="EMBL" id="MFC0531630.1"/>
    </source>
</evidence>
<dbReference type="EMBL" id="JBHLUH010000060">
    <property type="protein sequence ID" value="MFC0531630.1"/>
    <property type="molecule type" value="Genomic_DNA"/>
</dbReference>
<sequence>MRAGFLLFPFSVEHQGAIQAPSITTEDIGYTAAPAPGSPYPQALRLGFRLAGTTVPQIRPLLPGKLLFIPRRHGARHDPGSR</sequence>
<name>A0ABV6MAA0_9ACTN</name>
<evidence type="ECO:0000313" key="2">
    <source>
        <dbReference type="Proteomes" id="UP001589867"/>
    </source>
</evidence>
<organism evidence="1 2">
    <name type="scientific">Phytohabitans kaempferiae</name>
    <dbReference type="NCBI Taxonomy" id="1620943"/>
    <lineage>
        <taxon>Bacteria</taxon>
        <taxon>Bacillati</taxon>
        <taxon>Actinomycetota</taxon>
        <taxon>Actinomycetes</taxon>
        <taxon>Micromonosporales</taxon>
        <taxon>Micromonosporaceae</taxon>
    </lineage>
</organism>